<dbReference type="InterPro" id="IPR040201">
    <property type="entry name" value="Mrg3-like"/>
</dbReference>
<organism evidence="2 3">
    <name type="scientific">Rhizopus stolonifer</name>
    <name type="common">Rhizopus nigricans</name>
    <dbReference type="NCBI Taxonomy" id="4846"/>
    <lineage>
        <taxon>Eukaryota</taxon>
        <taxon>Fungi</taxon>
        <taxon>Fungi incertae sedis</taxon>
        <taxon>Mucoromycota</taxon>
        <taxon>Mucoromycotina</taxon>
        <taxon>Mucoromycetes</taxon>
        <taxon>Mucorales</taxon>
        <taxon>Mucorineae</taxon>
        <taxon>Rhizopodaceae</taxon>
        <taxon>Rhizopus</taxon>
    </lineage>
</organism>
<evidence type="ECO:0000313" key="3">
    <source>
        <dbReference type="Proteomes" id="UP000253551"/>
    </source>
</evidence>
<reference evidence="2 3" key="1">
    <citation type="journal article" date="2018" name="G3 (Bethesda)">
        <title>Phylogenetic and Phylogenomic Definition of Rhizopus Species.</title>
        <authorList>
            <person name="Gryganskyi A.P."/>
            <person name="Golan J."/>
            <person name="Dolatabadi S."/>
            <person name="Mondo S."/>
            <person name="Robb S."/>
            <person name="Idnurm A."/>
            <person name="Muszewska A."/>
            <person name="Steczkiewicz K."/>
            <person name="Masonjones S."/>
            <person name="Liao H.L."/>
            <person name="Gajdeczka M.T."/>
            <person name="Anike F."/>
            <person name="Vuek A."/>
            <person name="Anishchenko I.M."/>
            <person name="Voigt K."/>
            <person name="de Hoog G.S."/>
            <person name="Smith M.E."/>
            <person name="Heitman J."/>
            <person name="Vilgalys R."/>
            <person name="Stajich J.E."/>
        </authorList>
    </citation>
    <scope>NUCLEOTIDE SEQUENCE [LARGE SCALE GENOMIC DNA]</scope>
    <source>
        <strain evidence="2 3">LSU 92-RS-03</strain>
    </source>
</reference>
<dbReference type="PROSITE" id="PS50005">
    <property type="entry name" value="TPR"/>
    <property type="match status" value="1"/>
</dbReference>
<dbReference type="EMBL" id="PJQM01001526">
    <property type="protein sequence ID" value="RCI02112.1"/>
    <property type="molecule type" value="Genomic_DNA"/>
</dbReference>
<dbReference type="Proteomes" id="UP000253551">
    <property type="component" value="Unassembled WGS sequence"/>
</dbReference>
<dbReference type="PANTHER" id="PTHR28142">
    <property type="entry name" value="MITOCHONDRIAL INNER MEMBRANE I-AAA PROTEASE SUPERCOMPLEX SUBUNIT MGR3-RELATED"/>
    <property type="match status" value="1"/>
</dbReference>
<dbReference type="OrthoDB" id="10050400at2759"/>
<dbReference type="InterPro" id="IPR011990">
    <property type="entry name" value="TPR-like_helical_dom_sf"/>
</dbReference>
<feature type="repeat" description="TPR" evidence="1">
    <location>
        <begin position="310"/>
        <end position="343"/>
    </location>
</feature>
<dbReference type="Gene3D" id="1.25.40.10">
    <property type="entry name" value="Tetratricopeptide repeat domain"/>
    <property type="match status" value="2"/>
</dbReference>
<keyword evidence="3" id="KW-1185">Reference proteome</keyword>
<sequence length="371" mass="42005">MSLAKFSNLFNKSSLLSRQSCTRNIFTKSIQRADPKVKFTTSPYNDAISRMKSQAKLAGKITGYTILSVSAALGIIWQMSHWYIEYRMEPTPVELGYKGRNLLHGAYYRESIAPDYEIATIYIREVLRIALEEQGLAENSDVVINLRLRLAKDEDRSGNLLDAITECTRAWKLVMSNDKTDPRAIHAAKHIGDLYMRIGDLEHAEEYLAWALHASQQQTDKDSMLHLKIKLSLANLYAIQRQFQLAQPLLSQTLQALPESEICLKAIVQNQISEIMYGLNKTEESMGWAQAALDSCSKDTSNQDCLECGAVVSNNLGSIFESRKEFEQAVAYYTQAVNYSSNIDDSVNHQKYILNSERVQDILVAKQLEEK</sequence>
<keyword evidence="1" id="KW-0802">TPR repeat</keyword>
<dbReference type="SUPFAM" id="SSF48452">
    <property type="entry name" value="TPR-like"/>
    <property type="match status" value="1"/>
</dbReference>
<proteinExistence type="predicted"/>
<gene>
    <name evidence="2" type="ORF">CU098_008317</name>
</gene>
<comment type="caution">
    <text evidence="2">The sequence shown here is derived from an EMBL/GenBank/DDBJ whole genome shotgun (WGS) entry which is preliminary data.</text>
</comment>
<name>A0A367KJT3_RHIST</name>
<dbReference type="InterPro" id="IPR019734">
    <property type="entry name" value="TPR_rpt"/>
</dbReference>
<dbReference type="SMART" id="SM00028">
    <property type="entry name" value="TPR"/>
    <property type="match status" value="3"/>
</dbReference>
<protein>
    <submittedName>
        <fullName evidence="2">Uncharacterized protein</fullName>
    </submittedName>
</protein>
<evidence type="ECO:0000313" key="2">
    <source>
        <dbReference type="EMBL" id="RCI02112.1"/>
    </source>
</evidence>
<dbReference type="AlphaFoldDB" id="A0A367KJT3"/>
<evidence type="ECO:0000256" key="1">
    <source>
        <dbReference type="PROSITE-ProRule" id="PRU00339"/>
    </source>
</evidence>
<accession>A0A367KJT3</accession>
<dbReference type="PANTHER" id="PTHR28142:SF1">
    <property type="entry name" value="MITOCHONDRIAL INNER MEMBRANE I-AAA PROTEASE SUPERCOMPLEX SUBUNIT MGR3-RELATED"/>
    <property type="match status" value="1"/>
</dbReference>
<dbReference type="Pfam" id="PF13181">
    <property type="entry name" value="TPR_8"/>
    <property type="match status" value="1"/>
</dbReference>